<dbReference type="GO" id="GO:0016620">
    <property type="term" value="F:oxidoreductase activity, acting on the aldehyde or oxo group of donors, NAD or NADP as acceptor"/>
    <property type="evidence" value="ECO:0007669"/>
    <property type="project" value="InterPro"/>
</dbReference>
<comment type="similarity">
    <text evidence="1 4">Belongs to the aldehyde dehydrogenase family.</text>
</comment>
<protein>
    <submittedName>
        <fullName evidence="6">Aldehyde dehydrogenase 2B4</fullName>
    </submittedName>
</protein>
<dbReference type="Pfam" id="PF00171">
    <property type="entry name" value="Aldedh"/>
    <property type="match status" value="1"/>
</dbReference>
<dbReference type="RefSeq" id="WP_013654258.1">
    <property type="nucleotide sequence ID" value="NC_015259.1"/>
</dbReference>
<dbReference type="HOGENOM" id="CLU_005391_0_2_5"/>
<evidence type="ECO:0000256" key="2">
    <source>
        <dbReference type="ARBA" id="ARBA00023002"/>
    </source>
</evidence>
<reference evidence="6 7" key="1">
    <citation type="journal article" date="2011" name="J. Bacteriol.">
        <title>Complete genome sequence of Polymorphum gilvum SL003B-26A1T, a crude oil-degrading bacterium from oil-polluted saline soil.</title>
        <authorList>
            <person name="Li S.G."/>
            <person name="Tang Y.Q."/>
            <person name="Nie Y."/>
            <person name="Cai M."/>
            <person name="Wu X.L."/>
        </authorList>
    </citation>
    <scope>NUCLEOTIDE SEQUENCE [LARGE SCALE GENOMIC DNA]</scope>
    <source>
        <strain evidence="7">LMG 25793 / CGMCC 1.9160 / SL003B-26A1</strain>
    </source>
</reference>
<evidence type="ECO:0000259" key="5">
    <source>
        <dbReference type="Pfam" id="PF00171"/>
    </source>
</evidence>
<accession>F2J103</accession>
<feature type="active site" evidence="3">
    <location>
        <position position="260"/>
    </location>
</feature>
<name>F2J103_POLGS</name>
<dbReference type="OrthoDB" id="8175464at2"/>
<dbReference type="InterPro" id="IPR016161">
    <property type="entry name" value="Ald_DH/histidinol_DH"/>
</dbReference>
<dbReference type="AlphaFoldDB" id="F2J103"/>
<proteinExistence type="inferred from homology"/>
<dbReference type="Gene3D" id="3.40.605.10">
    <property type="entry name" value="Aldehyde Dehydrogenase, Chain A, domain 1"/>
    <property type="match status" value="1"/>
</dbReference>
<dbReference type="SUPFAM" id="SSF53720">
    <property type="entry name" value="ALDH-like"/>
    <property type="match status" value="1"/>
</dbReference>
<dbReference type="InterPro" id="IPR015590">
    <property type="entry name" value="Aldehyde_DH_dom"/>
</dbReference>
<dbReference type="CDD" id="cd07109">
    <property type="entry name" value="ALDH_AAS00426"/>
    <property type="match status" value="1"/>
</dbReference>
<dbReference type="EMBL" id="CP002568">
    <property type="protein sequence ID" value="ADZ71949.1"/>
    <property type="molecule type" value="Genomic_DNA"/>
</dbReference>
<dbReference type="KEGG" id="pgv:SL003B_3527"/>
<keyword evidence="2 4" id="KW-0560">Oxidoreductase</keyword>
<dbReference type="PANTHER" id="PTHR11699">
    <property type="entry name" value="ALDEHYDE DEHYDROGENASE-RELATED"/>
    <property type="match status" value="1"/>
</dbReference>
<evidence type="ECO:0000256" key="4">
    <source>
        <dbReference type="RuleBase" id="RU003345"/>
    </source>
</evidence>
<dbReference type="STRING" id="991905.SL003B_3527"/>
<dbReference type="Gene3D" id="3.40.309.10">
    <property type="entry name" value="Aldehyde Dehydrogenase, Chain A, domain 2"/>
    <property type="match status" value="1"/>
</dbReference>
<keyword evidence="7" id="KW-1185">Reference proteome</keyword>
<dbReference type="InterPro" id="IPR016162">
    <property type="entry name" value="Ald_DH_N"/>
</dbReference>
<evidence type="ECO:0000313" key="7">
    <source>
        <dbReference type="Proteomes" id="UP000008130"/>
    </source>
</evidence>
<dbReference type="FunFam" id="3.40.605.10:FF:000007">
    <property type="entry name" value="NAD/NADP-dependent betaine aldehyde dehydrogenase"/>
    <property type="match status" value="1"/>
</dbReference>
<dbReference type="PATRIC" id="fig|991905.3.peg.3642"/>
<evidence type="ECO:0000256" key="1">
    <source>
        <dbReference type="ARBA" id="ARBA00009986"/>
    </source>
</evidence>
<evidence type="ECO:0000313" key="6">
    <source>
        <dbReference type="EMBL" id="ADZ71949.1"/>
    </source>
</evidence>
<feature type="domain" description="Aldehyde dehydrogenase" evidence="5">
    <location>
        <begin position="29"/>
        <end position="486"/>
    </location>
</feature>
<dbReference type="InterPro" id="IPR029510">
    <property type="entry name" value="Ald_DH_CS_GLU"/>
</dbReference>
<dbReference type="eggNOG" id="COG1012">
    <property type="taxonomic scope" value="Bacteria"/>
</dbReference>
<dbReference type="PROSITE" id="PS00687">
    <property type="entry name" value="ALDEHYDE_DEHYDR_GLU"/>
    <property type="match status" value="1"/>
</dbReference>
<organism evidence="6 7">
    <name type="scientific">Polymorphum gilvum (strain LMG 25793 / CGMCC 1.9160 / SL003B-26A1)</name>
    <dbReference type="NCBI Taxonomy" id="991905"/>
    <lineage>
        <taxon>Bacteria</taxon>
        <taxon>Pseudomonadati</taxon>
        <taxon>Pseudomonadota</taxon>
        <taxon>Alphaproteobacteria</taxon>
        <taxon>Rhodobacterales</taxon>
        <taxon>Paracoccaceae</taxon>
        <taxon>Polymorphum</taxon>
    </lineage>
</organism>
<sequence length="491" mass="51174">MSEKSATGTGAILHLDAVIDGSLSPAAAGRRLDVLSPSDGALIATLPRCDAADVGRAVSAARRGFEAGPWARMTAAERGRLLSRLSNLVSEKIDELADLECRDTGKPLRQGRADIAALARYFEFYGGAADKVMGDTIPTADGFLALTLREPHGVVGGIIPWNYPAQIMGRVVGGALAMGNTVVLKPAEDACLSVVRVAALALEAGFPAGVLNVVTGYGDEAGAALANHPGLDFLTFTGSPAVGTLIQAAAARNHIGCTLELGGKSPQILFQDADLDAAVPVVVNAIIQNCGQTCSAGSRVLVQQTIWDEVVEILRARIRALVAGPHHLDLDLGPLISAAQVARVRSFVDRAAADGIPLIAEGAIAPDCPAGGCYTPARLYGPVPPAHPLAREEVFGPVLSMIPFRDEDEAVDLANATDFGLVAGVWTRDGQRGLRMARRIRAGQVFVNAYGAGGGIELPFGGFKKSGHGREKGFEALYEFSATKTVVLRHG</sequence>
<dbReference type="Proteomes" id="UP000008130">
    <property type="component" value="Chromosome"/>
</dbReference>
<gene>
    <name evidence="6" type="ordered locus">SL003B_3527</name>
</gene>
<dbReference type="InterPro" id="IPR016163">
    <property type="entry name" value="Ald_DH_C"/>
</dbReference>
<evidence type="ECO:0000256" key="3">
    <source>
        <dbReference type="PROSITE-ProRule" id="PRU10007"/>
    </source>
</evidence>